<evidence type="ECO:0000256" key="2">
    <source>
        <dbReference type="ARBA" id="ARBA00022475"/>
    </source>
</evidence>
<dbReference type="GO" id="GO:0005886">
    <property type="term" value="C:plasma membrane"/>
    <property type="evidence" value="ECO:0007669"/>
    <property type="project" value="UniProtKB-SubCell"/>
</dbReference>
<comment type="pathway">
    <text evidence="8">Protein modification; lipoprotein biosynthesis (N-acyl transfer).</text>
</comment>
<keyword evidence="11" id="KW-0449">Lipoprotein</keyword>
<comment type="function">
    <text evidence="8">Catalyzes the phospholipid dependent N-acylation of the N-terminal cysteine of apolipoprotein, the last step in lipoprotein maturation.</text>
</comment>
<dbReference type="EMBL" id="PKIZ01000001">
    <property type="protein sequence ID" value="PKZ42798.1"/>
    <property type="molecule type" value="Genomic_DNA"/>
</dbReference>
<evidence type="ECO:0000259" key="10">
    <source>
        <dbReference type="PROSITE" id="PS50263"/>
    </source>
</evidence>
<dbReference type="PANTHER" id="PTHR38686:SF1">
    <property type="entry name" value="APOLIPOPROTEIN N-ACYLTRANSFERASE"/>
    <property type="match status" value="1"/>
</dbReference>
<comment type="caution">
    <text evidence="11">The sequence shown here is derived from an EMBL/GenBank/DDBJ whole genome shotgun (WGS) entry which is preliminary data.</text>
</comment>
<keyword evidence="7 8" id="KW-0012">Acyltransferase</keyword>
<keyword evidence="5 8" id="KW-1133">Transmembrane helix</keyword>
<name>A0A2I1PDT8_9MICO</name>
<gene>
    <name evidence="8 11" type="primary">lnt</name>
    <name evidence="11" type="ORF">CYJ76_00655</name>
</gene>
<dbReference type="GO" id="GO:0016410">
    <property type="term" value="F:N-acyltransferase activity"/>
    <property type="evidence" value="ECO:0007669"/>
    <property type="project" value="UniProtKB-UniRule"/>
</dbReference>
<feature type="transmembrane region" description="Helical" evidence="8">
    <location>
        <begin position="245"/>
        <end position="270"/>
    </location>
</feature>
<dbReference type="Proteomes" id="UP000234206">
    <property type="component" value="Unassembled WGS sequence"/>
</dbReference>
<dbReference type="CDD" id="cd07571">
    <property type="entry name" value="ALP_N-acyl_transferase"/>
    <property type="match status" value="1"/>
</dbReference>
<dbReference type="InterPro" id="IPR003010">
    <property type="entry name" value="C-N_Hydrolase"/>
</dbReference>
<evidence type="ECO:0000313" key="11">
    <source>
        <dbReference type="EMBL" id="PKZ42798.1"/>
    </source>
</evidence>
<dbReference type="Pfam" id="PF00795">
    <property type="entry name" value="CN_hydrolase"/>
    <property type="match status" value="1"/>
</dbReference>
<feature type="transmembrane region" description="Helical" evidence="8">
    <location>
        <begin position="277"/>
        <end position="296"/>
    </location>
</feature>
<dbReference type="GO" id="GO:0042158">
    <property type="term" value="P:lipoprotein biosynthetic process"/>
    <property type="evidence" value="ECO:0007669"/>
    <property type="project" value="UniProtKB-UniRule"/>
</dbReference>
<evidence type="ECO:0000313" key="12">
    <source>
        <dbReference type="Proteomes" id="UP000234206"/>
    </source>
</evidence>
<comment type="similarity">
    <text evidence="8">Belongs to the CN hydrolase family. Apolipoprotein N-acyltransferase subfamily.</text>
</comment>
<dbReference type="SUPFAM" id="SSF56317">
    <property type="entry name" value="Carbon-nitrogen hydrolase"/>
    <property type="match status" value="1"/>
</dbReference>
<keyword evidence="12" id="KW-1185">Reference proteome</keyword>
<feature type="compositionally biased region" description="Basic residues" evidence="9">
    <location>
        <begin position="55"/>
        <end position="71"/>
    </location>
</feature>
<dbReference type="Pfam" id="PF20154">
    <property type="entry name" value="LNT_N"/>
    <property type="match status" value="1"/>
</dbReference>
<evidence type="ECO:0000256" key="4">
    <source>
        <dbReference type="ARBA" id="ARBA00022692"/>
    </source>
</evidence>
<dbReference type="HAMAP" id="MF_01148">
    <property type="entry name" value="Lnt"/>
    <property type="match status" value="1"/>
</dbReference>
<keyword evidence="2 8" id="KW-1003">Cell membrane</keyword>
<feature type="region of interest" description="Disordered" evidence="9">
    <location>
        <begin position="29"/>
        <end position="81"/>
    </location>
</feature>
<feature type="transmembrane region" description="Helical" evidence="8">
    <location>
        <begin position="196"/>
        <end position="213"/>
    </location>
</feature>
<organism evidence="11 12">
    <name type="scientific">Kytococcus schroeteri</name>
    <dbReference type="NCBI Taxonomy" id="138300"/>
    <lineage>
        <taxon>Bacteria</taxon>
        <taxon>Bacillati</taxon>
        <taxon>Actinomycetota</taxon>
        <taxon>Actinomycetes</taxon>
        <taxon>Micrococcales</taxon>
        <taxon>Kytococcaceae</taxon>
        <taxon>Kytococcus</taxon>
    </lineage>
</organism>
<evidence type="ECO:0000256" key="6">
    <source>
        <dbReference type="ARBA" id="ARBA00023136"/>
    </source>
</evidence>
<dbReference type="EC" id="2.3.1.269" evidence="8"/>
<dbReference type="OrthoDB" id="9804277at2"/>
<evidence type="ECO:0000256" key="9">
    <source>
        <dbReference type="SAM" id="MobiDB-lite"/>
    </source>
</evidence>
<feature type="transmembrane region" description="Helical" evidence="8">
    <location>
        <begin position="164"/>
        <end position="184"/>
    </location>
</feature>
<feature type="domain" description="CN hydrolase" evidence="10">
    <location>
        <begin position="309"/>
        <end position="572"/>
    </location>
</feature>
<keyword evidence="6 8" id="KW-0472">Membrane</keyword>
<dbReference type="AlphaFoldDB" id="A0A2I1PDT8"/>
<feature type="transmembrane region" description="Helical" evidence="8">
    <location>
        <begin position="139"/>
        <end position="158"/>
    </location>
</feature>
<accession>A0A2I1PDT8</accession>
<comment type="subcellular location">
    <subcellularLocation>
        <location evidence="1 8">Cell membrane</location>
        <topology evidence="1 8">Multi-pass membrane protein</topology>
    </subcellularLocation>
</comment>
<evidence type="ECO:0000256" key="3">
    <source>
        <dbReference type="ARBA" id="ARBA00022679"/>
    </source>
</evidence>
<dbReference type="NCBIfam" id="TIGR00546">
    <property type="entry name" value="lnt"/>
    <property type="match status" value="1"/>
</dbReference>
<reference evidence="11 12" key="1">
    <citation type="submission" date="2017-12" db="EMBL/GenBank/DDBJ databases">
        <title>Phylogenetic diversity of female urinary microbiome.</title>
        <authorList>
            <person name="Thomas-White K."/>
            <person name="Wolfe A.J."/>
        </authorList>
    </citation>
    <scope>NUCLEOTIDE SEQUENCE [LARGE SCALE GENOMIC DNA]</scope>
    <source>
        <strain evidence="11 12">UMB1298</strain>
    </source>
</reference>
<dbReference type="PANTHER" id="PTHR38686">
    <property type="entry name" value="APOLIPOPROTEIN N-ACYLTRANSFERASE"/>
    <property type="match status" value="1"/>
</dbReference>
<keyword evidence="3 8" id="KW-0808">Transferase</keyword>
<keyword evidence="4 8" id="KW-0812">Transmembrane</keyword>
<comment type="catalytic activity">
    <reaction evidence="8">
        <text>N-terminal S-1,2-diacyl-sn-glyceryl-L-cysteinyl-[lipoprotein] + a glycerophospholipid = N-acyl-S-1,2-diacyl-sn-glyceryl-L-cysteinyl-[lipoprotein] + a 2-acyl-sn-glycero-3-phospholipid + H(+)</text>
        <dbReference type="Rhea" id="RHEA:48228"/>
        <dbReference type="Rhea" id="RHEA-COMP:14681"/>
        <dbReference type="Rhea" id="RHEA-COMP:14684"/>
        <dbReference type="ChEBI" id="CHEBI:15378"/>
        <dbReference type="ChEBI" id="CHEBI:136912"/>
        <dbReference type="ChEBI" id="CHEBI:140656"/>
        <dbReference type="ChEBI" id="CHEBI:140657"/>
        <dbReference type="ChEBI" id="CHEBI:140660"/>
        <dbReference type="EC" id="2.3.1.269"/>
    </reaction>
</comment>
<dbReference type="PROSITE" id="PS50263">
    <property type="entry name" value="CN_HYDROLASE"/>
    <property type="match status" value="1"/>
</dbReference>
<dbReference type="InterPro" id="IPR004563">
    <property type="entry name" value="Apolipo_AcylTrfase"/>
</dbReference>
<sequence length="622" mass="65368">MRKRPFAQVRAGLTRASQQVVSAHHRWLPTGRPVTGRTTLSRKRGRVGTQPARPRPQRRGPLGHRTVSRRRTGGEGRRSQRRAYTPGVVALLQCVLAAAVGGTLVYLAHPDADLWWAAAPGVALLTLATRGARLRTGALLGLLAGLCTFVPLLPWSGVYLGVEAWLALAVFQAVYLVPMGWALAATQRWTSRLRPAAEAVALPVLTAALWVSQEWLRGSQPWGGFSWARLAFSQSHAPTLPVAQYLTAAGLSAWVAATGGVLAVAVLAAARARWGHAAGSLAAAGALTASPLLLPLSTPTGPEVELLAVQGDAPQTGFQFDHGARQVLTNHTALVQQAAREVADGTRPAPDVVLLPENAADANPLTDQRAAELVAEASLAVDAPMLLGAIPREPGPGPSNAVLQYLPGQGPVARYDKQHLVPFGEWVPLRPLVRAITAKADLVPQDFVAGAAPGVMDLPVRREVSQDGVLRLGLGICFEVAYDDLMRDPVERGAGMLFVPTNNASFGHGAQSTQQLAISRVRAVEHARTVAQVSTMGTSAVIGPDGRTLTTHDGRTQTGLYEPALLSVTAPLNDATTPATRLGNWPTWVLGAVAALGTSAGLLTRRATATSAPRGTGAHRAA</sequence>
<feature type="transmembrane region" description="Helical" evidence="8">
    <location>
        <begin position="114"/>
        <end position="132"/>
    </location>
</feature>
<evidence type="ECO:0000256" key="1">
    <source>
        <dbReference type="ARBA" id="ARBA00004651"/>
    </source>
</evidence>
<dbReference type="UniPathway" id="UPA00666"/>
<dbReference type="InterPro" id="IPR045378">
    <property type="entry name" value="LNT_N"/>
</dbReference>
<dbReference type="Gene3D" id="3.60.110.10">
    <property type="entry name" value="Carbon-nitrogen hydrolase"/>
    <property type="match status" value="1"/>
</dbReference>
<evidence type="ECO:0000256" key="8">
    <source>
        <dbReference type="HAMAP-Rule" id="MF_01148"/>
    </source>
</evidence>
<feature type="transmembrane region" description="Helical" evidence="8">
    <location>
        <begin position="87"/>
        <end position="108"/>
    </location>
</feature>
<evidence type="ECO:0000256" key="5">
    <source>
        <dbReference type="ARBA" id="ARBA00022989"/>
    </source>
</evidence>
<proteinExistence type="inferred from homology"/>
<evidence type="ECO:0000256" key="7">
    <source>
        <dbReference type="ARBA" id="ARBA00023315"/>
    </source>
</evidence>
<dbReference type="InterPro" id="IPR036526">
    <property type="entry name" value="C-N_Hydrolase_sf"/>
</dbReference>
<protein>
    <recommendedName>
        <fullName evidence="8">Apolipoprotein N-acyltransferase</fullName>
        <shortName evidence="8">ALP N-acyltransferase</shortName>
        <ecNumber evidence="8">2.3.1.269</ecNumber>
    </recommendedName>
</protein>